<feature type="region of interest" description="Disordered" evidence="1">
    <location>
        <begin position="78"/>
        <end position="147"/>
    </location>
</feature>
<accession>A0ABD1EVT4</accession>
<dbReference type="InterPro" id="IPR058520">
    <property type="entry name" value="DUF8207"/>
</dbReference>
<dbReference type="Proteomes" id="UP001566132">
    <property type="component" value="Unassembled WGS sequence"/>
</dbReference>
<feature type="compositionally biased region" description="Low complexity" evidence="1">
    <location>
        <begin position="113"/>
        <end position="135"/>
    </location>
</feature>
<dbReference type="Pfam" id="PF26634">
    <property type="entry name" value="DUF8207"/>
    <property type="match status" value="1"/>
</dbReference>
<organism evidence="3 4">
    <name type="scientific">Hypothenemus hampei</name>
    <name type="common">Coffee berry borer</name>
    <dbReference type="NCBI Taxonomy" id="57062"/>
    <lineage>
        <taxon>Eukaryota</taxon>
        <taxon>Metazoa</taxon>
        <taxon>Ecdysozoa</taxon>
        <taxon>Arthropoda</taxon>
        <taxon>Hexapoda</taxon>
        <taxon>Insecta</taxon>
        <taxon>Pterygota</taxon>
        <taxon>Neoptera</taxon>
        <taxon>Endopterygota</taxon>
        <taxon>Coleoptera</taxon>
        <taxon>Polyphaga</taxon>
        <taxon>Cucujiformia</taxon>
        <taxon>Curculionidae</taxon>
        <taxon>Scolytinae</taxon>
        <taxon>Hypothenemus</taxon>
    </lineage>
</organism>
<evidence type="ECO:0000313" key="4">
    <source>
        <dbReference type="Proteomes" id="UP001566132"/>
    </source>
</evidence>
<dbReference type="PANTHER" id="PTHR35374:SF1">
    <property type="entry name" value="PROTEIN KINASE DOMAIN-CONTAINING PROTEIN"/>
    <property type="match status" value="1"/>
</dbReference>
<name>A0ABD1EVT4_HYPHA</name>
<reference evidence="3 4" key="1">
    <citation type="submission" date="2024-05" db="EMBL/GenBank/DDBJ databases">
        <title>Genetic variation in Jamaican populations of the coffee berry borer (Hypothenemus hampei).</title>
        <authorList>
            <person name="Errbii M."/>
            <person name="Myrie A."/>
        </authorList>
    </citation>
    <scope>NUCLEOTIDE SEQUENCE [LARGE SCALE GENOMIC DNA]</scope>
    <source>
        <strain evidence="3">JA-Hopewell-2020-01-JO</strain>
        <tissue evidence="3">Whole body</tissue>
    </source>
</reference>
<dbReference type="PANTHER" id="PTHR35374">
    <property type="entry name" value="CYCLIN-DEPENDENT KINASE 11A-LIKE"/>
    <property type="match status" value="1"/>
</dbReference>
<evidence type="ECO:0000256" key="1">
    <source>
        <dbReference type="SAM" id="MobiDB-lite"/>
    </source>
</evidence>
<keyword evidence="4" id="KW-1185">Reference proteome</keyword>
<evidence type="ECO:0000259" key="2">
    <source>
        <dbReference type="Pfam" id="PF26634"/>
    </source>
</evidence>
<sequence length="248" mass="28092">MLSAKDVEVKRKLINAARTIRKKYLALKLQRDENDKVLNKVFAPLTKPLQKIAENTSAPATTLTSIPQDRKITFQPLSRTQKSMEDYHSFSTIKKSKSTHEEADINTSAKVASQQSQQQSEQQQQQPSQSSGSNSEVGGDDDDDPIVAVNFENSIDEQAFRPFLQKYPLRTQSYIYAHLINSDELDRVYGLKYNPDVDKWTIGSATVKFLPNGDISIRDQAYKGTRGLYDLLFYSKPTAYEPFSRKTA</sequence>
<protein>
    <recommendedName>
        <fullName evidence="2">DUF8207 domain-containing protein</fullName>
    </recommendedName>
</protein>
<dbReference type="EMBL" id="JBDJPC010000004">
    <property type="protein sequence ID" value="KAL1505151.1"/>
    <property type="molecule type" value="Genomic_DNA"/>
</dbReference>
<gene>
    <name evidence="3" type="ORF">ABEB36_004774</name>
</gene>
<comment type="caution">
    <text evidence="3">The sequence shown here is derived from an EMBL/GenBank/DDBJ whole genome shotgun (WGS) entry which is preliminary data.</text>
</comment>
<proteinExistence type="predicted"/>
<dbReference type="AlphaFoldDB" id="A0ABD1EVT4"/>
<evidence type="ECO:0000313" key="3">
    <source>
        <dbReference type="EMBL" id="KAL1505151.1"/>
    </source>
</evidence>
<feature type="domain" description="DUF8207" evidence="2">
    <location>
        <begin position="185"/>
        <end position="239"/>
    </location>
</feature>